<dbReference type="AlphaFoldDB" id="A0A6A6TZW6"/>
<reference evidence="2" key="1">
    <citation type="journal article" date="2020" name="Stud. Mycol.">
        <title>101 Dothideomycetes genomes: a test case for predicting lifestyles and emergence of pathogens.</title>
        <authorList>
            <person name="Haridas S."/>
            <person name="Albert R."/>
            <person name="Binder M."/>
            <person name="Bloem J."/>
            <person name="Labutti K."/>
            <person name="Salamov A."/>
            <person name="Andreopoulos B."/>
            <person name="Baker S."/>
            <person name="Barry K."/>
            <person name="Bills G."/>
            <person name="Bluhm B."/>
            <person name="Cannon C."/>
            <person name="Castanera R."/>
            <person name="Culley D."/>
            <person name="Daum C."/>
            <person name="Ezra D."/>
            <person name="Gonzalez J."/>
            <person name="Henrissat B."/>
            <person name="Kuo A."/>
            <person name="Liang C."/>
            <person name="Lipzen A."/>
            <person name="Lutzoni F."/>
            <person name="Magnuson J."/>
            <person name="Mondo S."/>
            <person name="Nolan M."/>
            <person name="Ohm R."/>
            <person name="Pangilinan J."/>
            <person name="Park H.-J."/>
            <person name="Ramirez L."/>
            <person name="Alfaro M."/>
            <person name="Sun H."/>
            <person name="Tritt A."/>
            <person name="Yoshinaga Y."/>
            <person name="Zwiers L.-H."/>
            <person name="Turgeon B."/>
            <person name="Goodwin S."/>
            <person name="Spatafora J."/>
            <person name="Crous P."/>
            <person name="Grigoriev I."/>
        </authorList>
    </citation>
    <scope>NUCLEOTIDE SEQUENCE</scope>
    <source>
        <strain evidence="2">CBS 115976</strain>
    </source>
</reference>
<gene>
    <name evidence="2" type="ORF">BT63DRAFT_482779</name>
</gene>
<feature type="compositionally biased region" description="Acidic residues" evidence="1">
    <location>
        <begin position="61"/>
        <end position="77"/>
    </location>
</feature>
<protein>
    <submittedName>
        <fullName evidence="2">Uncharacterized protein</fullName>
    </submittedName>
</protein>
<feature type="compositionally biased region" description="Basic and acidic residues" evidence="1">
    <location>
        <begin position="51"/>
        <end position="60"/>
    </location>
</feature>
<accession>A0A6A6TZW6</accession>
<feature type="compositionally biased region" description="Polar residues" evidence="1">
    <location>
        <begin position="127"/>
        <end position="136"/>
    </location>
</feature>
<organism evidence="2 3">
    <name type="scientific">Microthyrium microscopicum</name>
    <dbReference type="NCBI Taxonomy" id="703497"/>
    <lineage>
        <taxon>Eukaryota</taxon>
        <taxon>Fungi</taxon>
        <taxon>Dikarya</taxon>
        <taxon>Ascomycota</taxon>
        <taxon>Pezizomycotina</taxon>
        <taxon>Dothideomycetes</taxon>
        <taxon>Dothideomycetes incertae sedis</taxon>
        <taxon>Microthyriales</taxon>
        <taxon>Microthyriaceae</taxon>
        <taxon>Microthyrium</taxon>
    </lineage>
</organism>
<keyword evidence="3" id="KW-1185">Reference proteome</keyword>
<evidence type="ECO:0000313" key="2">
    <source>
        <dbReference type="EMBL" id="KAF2664871.1"/>
    </source>
</evidence>
<name>A0A6A6TZW6_9PEZI</name>
<dbReference type="EMBL" id="MU004241">
    <property type="protein sequence ID" value="KAF2664871.1"/>
    <property type="molecule type" value="Genomic_DNA"/>
</dbReference>
<proteinExistence type="predicted"/>
<dbReference type="Proteomes" id="UP000799302">
    <property type="component" value="Unassembled WGS sequence"/>
</dbReference>
<feature type="region of interest" description="Disordered" evidence="1">
    <location>
        <begin position="1"/>
        <end position="100"/>
    </location>
</feature>
<feature type="region of interest" description="Disordered" evidence="1">
    <location>
        <begin position="112"/>
        <end position="180"/>
    </location>
</feature>
<evidence type="ECO:0000256" key="1">
    <source>
        <dbReference type="SAM" id="MobiDB-lite"/>
    </source>
</evidence>
<sequence length="318" mass="36121">MAQTDRPRRPAPKRTYNVDDLADQQDNGKHYDPEDLVEWRGNGRGSKRKVARESGNKSTDEYECQSESDGDLCEISESEFSVHQKSVSPEQELPDHEAQVLQEKLRLEILSFKKSRPGKKARPMQLPPNTWSSSSSDRIKGVPNSSSAPSARSTSSRLSSFAPEASTTATPIEPSAASSPAPLVPVTFRVEGWARSGPNVLVCHPDDPMKDHWSYKREFEKFVEKIDANIPDWTINRVWSRRSVRGHLEGFLTHCASQGPEHPQEKYEYLKHWAQEIGLWHRASFVPDEPISFDEWELDATLICLKLKNQKHPKIEKP</sequence>
<feature type="compositionally biased region" description="Polar residues" evidence="1">
    <location>
        <begin position="78"/>
        <end position="89"/>
    </location>
</feature>
<feature type="compositionally biased region" description="Basic residues" evidence="1">
    <location>
        <begin position="113"/>
        <end position="122"/>
    </location>
</feature>
<feature type="compositionally biased region" description="Low complexity" evidence="1">
    <location>
        <begin position="145"/>
        <end position="180"/>
    </location>
</feature>
<evidence type="ECO:0000313" key="3">
    <source>
        <dbReference type="Proteomes" id="UP000799302"/>
    </source>
</evidence>